<dbReference type="AlphaFoldDB" id="A0A6A2X0I4"/>
<accession>A0A6A2X0I4</accession>
<keyword evidence="3" id="KW-1185">Reference proteome</keyword>
<sequence>MRYEKVELISPESSKAKAPPPMETPPPPSMETSPSLPTKTSPPPKLSPMSQATLKAVKERNKKRSRKRTPGAVELHYDNTYARYQWLLSGWIAEERFVPTGRGGIGRIYKSYYDPTGMRYCTKRDVLYANAWEKTKNIIFID</sequence>
<feature type="compositionally biased region" description="Low complexity" evidence="1">
    <location>
        <begin position="30"/>
        <end position="39"/>
    </location>
</feature>
<evidence type="ECO:0000256" key="1">
    <source>
        <dbReference type="SAM" id="MobiDB-lite"/>
    </source>
</evidence>
<dbReference type="EMBL" id="VEPZ02001779">
    <property type="protein sequence ID" value="KAE8655426.1"/>
    <property type="molecule type" value="Genomic_DNA"/>
</dbReference>
<reference evidence="2" key="1">
    <citation type="submission" date="2019-09" db="EMBL/GenBank/DDBJ databases">
        <title>Draft genome information of white flower Hibiscus syriacus.</title>
        <authorList>
            <person name="Kim Y.-M."/>
        </authorList>
    </citation>
    <scope>NUCLEOTIDE SEQUENCE [LARGE SCALE GENOMIC DNA]</scope>
    <source>
        <strain evidence="2">YM2019G1</strain>
    </source>
</reference>
<protein>
    <recommendedName>
        <fullName evidence="4">MBD domain-containing protein</fullName>
    </recommendedName>
</protein>
<organism evidence="2 3">
    <name type="scientific">Hibiscus syriacus</name>
    <name type="common">Rose of Sharon</name>
    <dbReference type="NCBI Taxonomy" id="106335"/>
    <lineage>
        <taxon>Eukaryota</taxon>
        <taxon>Viridiplantae</taxon>
        <taxon>Streptophyta</taxon>
        <taxon>Embryophyta</taxon>
        <taxon>Tracheophyta</taxon>
        <taxon>Spermatophyta</taxon>
        <taxon>Magnoliopsida</taxon>
        <taxon>eudicotyledons</taxon>
        <taxon>Gunneridae</taxon>
        <taxon>Pentapetalae</taxon>
        <taxon>rosids</taxon>
        <taxon>malvids</taxon>
        <taxon>Malvales</taxon>
        <taxon>Malvaceae</taxon>
        <taxon>Malvoideae</taxon>
        <taxon>Hibiscus</taxon>
    </lineage>
</organism>
<evidence type="ECO:0000313" key="2">
    <source>
        <dbReference type="EMBL" id="KAE8655426.1"/>
    </source>
</evidence>
<comment type="caution">
    <text evidence="2">The sequence shown here is derived from an EMBL/GenBank/DDBJ whole genome shotgun (WGS) entry which is preliminary data.</text>
</comment>
<gene>
    <name evidence="2" type="ORF">F3Y22_tig00117027pilonHSYRG00029</name>
</gene>
<name>A0A6A2X0I4_HIBSY</name>
<feature type="compositionally biased region" description="Pro residues" evidence="1">
    <location>
        <begin position="18"/>
        <end position="29"/>
    </location>
</feature>
<proteinExistence type="predicted"/>
<evidence type="ECO:0008006" key="4">
    <source>
        <dbReference type="Google" id="ProtNLM"/>
    </source>
</evidence>
<dbReference type="OrthoDB" id="1001247at2759"/>
<evidence type="ECO:0000313" key="3">
    <source>
        <dbReference type="Proteomes" id="UP000436088"/>
    </source>
</evidence>
<dbReference type="Proteomes" id="UP000436088">
    <property type="component" value="Unassembled WGS sequence"/>
</dbReference>
<feature type="compositionally biased region" description="Basic residues" evidence="1">
    <location>
        <begin position="60"/>
        <end position="69"/>
    </location>
</feature>
<feature type="region of interest" description="Disordered" evidence="1">
    <location>
        <begin position="1"/>
        <end position="71"/>
    </location>
</feature>